<evidence type="ECO:0000313" key="3">
    <source>
        <dbReference type="Proteomes" id="UP000031668"/>
    </source>
</evidence>
<dbReference type="EMBL" id="JWZT01005674">
    <property type="protein sequence ID" value="KII60349.1"/>
    <property type="molecule type" value="Genomic_DNA"/>
</dbReference>
<dbReference type="Proteomes" id="UP000031668">
    <property type="component" value="Unassembled WGS sequence"/>
</dbReference>
<evidence type="ECO:0000256" key="1">
    <source>
        <dbReference type="SAM" id="Phobius"/>
    </source>
</evidence>
<evidence type="ECO:0000313" key="2">
    <source>
        <dbReference type="EMBL" id="KII60349.1"/>
    </source>
</evidence>
<name>A0A0C2M7K8_THEKT</name>
<sequence length="131" mass="15148">MTKRNIREQDINGVVAELKRAKPENAHILAEDEINNITHLDSIQEIEITLPPKTLTQPRLSTTLKTAIIQNVNGSSDKKSNKALQQNSWFKNLSLEQKIVVGMFVIMGLIFLVKLPFIIKRKRWIKLLWQY</sequence>
<gene>
    <name evidence="2" type="ORF">RF11_04809</name>
</gene>
<keyword evidence="3" id="KW-1185">Reference proteome</keyword>
<accession>A0A0C2M7K8</accession>
<keyword evidence="1" id="KW-0812">Transmembrane</keyword>
<protein>
    <submittedName>
        <fullName evidence="2">Uncharacterized protein</fullName>
    </submittedName>
</protein>
<organism evidence="2 3">
    <name type="scientific">Thelohanellus kitauei</name>
    <name type="common">Myxosporean</name>
    <dbReference type="NCBI Taxonomy" id="669202"/>
    <lineage>
        <taxon>Eukaryota</taxon>
        <taxon>Metazoa</taxon>
        <taxon>Cnidaria</taxon>
        <taxon>Myxozoa</taxon>
        <taxon>Myxosporea</taxon>
        <taxon>Bivalvulida</taxon>
        <taxon>Platysporina</taxon>
        <taxon>Myxobolidae</taxon>
        <taxon>Thelohanellus</taxon>
    </lineage>
</organism>
<reference evidence="2 3" key="1">
    <citation type="journal article" date="2014" name="Genome Biol. Evol.">
        <title>The genome of the myxosporean Thelohanellus kitauei shows adaptations to nutrient acquisition within its fish host.</title>
        <authorList>
            <person name="Yang Y."/>
            <person name="Xiong J."/>
            <person name="Zhou Z."/>
            <person name="Huo F."/>
            <person name="Miao W."/>
            <person name="Ran C."/>
            <person name="Liu Y."/>
            <person name="Zhang J."/>
            <person name="Feng J."/>
            <person name="Wang M."/>
            <person name="Wang M."/>
            <person name="Wang L."/>
            <person name="Yao B."/>
        </authorList>
    </citation>
    <scope>NUCLEOTIDE SEQUENCE [LARGE SCALE GENOMIC DNA]</scope>
    <source>
        <strain evidence="2">Wuqing</strain>
    </source>
</reference>
<comment type="caution">
    <text evidence="2">The sequence shown here is derived from an EMBL/GenBank/DDBJ whole genome shotgun (WGS) entry which is preliminary data.</text>
</comment>
<feature type="transmembrane region" description="Helical" evidence="1">
    <location>
        <begin position="99"/>
        <end position="119"/>
    </location>
</feature>
<keyword evidence="1" id="KW-0472">Membrane</keyword>
<dbReference type="AlphaFoldDB" id="A0A0C2M7K8"/>
<proteinExistence type="predicted"/>
<keyword evidence="1" id="KW-1133">Transmembrane helix</keyword>